<keyword evidence="4" id="KW-0418">Kinase</keyword>
<comment type="similarity">
    <text evidence="1">Belongs to the four-carbon acid sugar kinase family.</text>
</comment>
<evidence type="ECO:0000313" key="9">
    <source>
        <dbReference type="EMBL" id="OBZ96641.1"/>
    </source>
</evidence>
<dbReference type="GO" id="GO:0016301">
    <property type="term" value="F:kinase activity"/>
    <property type="evidence" value="ECO:0007669"/>
    <property type="project" value="UniProtKB-KW"/>
</dbReference>
<dbReference type="Pfam" id="PF17042">
    <property type="entry name" value="NBD_C"/>
    <property type="match status" value="1"/>
</dbReference>
<comment type="caution">
    <text evidence="9">The sequence shown here is derived from an EMBL/GenBank/DDBJ whole genome shotgun (WGS) entry which is preliminary data.</text>
</comment>
<evidence type="ECO:0000256" key="1">
    <source>
        <dbReference type="ARBA" id="ARBA00005715"/>
    </source>
</evidence>
<dbReference type="Pfam" id="PF07005">
    <property type="entry name" value="SBD_N"/>
    <property type="match status" value="1"/>
</dbReference>
<dbReference type="RefSeq" id="WP_068951355.1">
    <property type="nucleotide sequence ID" value="NZ_LGLV01000004.1"/>
</dbReference>
<protein>
    <submittedName>
        <fullName evidence="9">Membrane protein</fullName>
    </submittedName>
</protein>
<dbReference type="Proteomes" id="UP000093111">
    <property type="component" value="Unassembled WGS sequence"/>
</dbReference>
<dbReference type="InterPro" id="IPR031475">
    <property type="entry name" value="NBD_C"/>
</dbReference>
<feature type="domain" description="Four-carbon acid sugar kinase N-terminal" evidence="7">
    <location>
        <begin position="6"/>
        <end position="129"/>
    </location>
</feature>
<organism evidence="9 10">
    <name type="scientific">Pararhizobium polonicum</name>
    <dbReference type="NCBI Taxonomy" id="1612624"/>
    <lineage>
        <taxon>Bacteria</taxon>
        <taxon>Pseudomonadati</taxon>
        <taxon>Pseudomonadota</taxon>
        <taxon>Alphaproteobacteria</taxon>
        <taxon>Hyphomicrobiales</taxon>
        <taxon>Rhizobiaceae</taxon>
        <taxon>Rhizobium/Agrobacterium group</taxon>
        <taxon>Pararhizobium</taxon>
    </lineage>
</organism>
<dbReference type="InterPro" id="IPR042213">
    <property type="entry name" value="NBD_C_sf"/>
</dbReference>
<dbReference type="PATRIC" id="fig|1612624.7.peg.517"/>
<reference evidence="9 10" key="1">
    <citation type="journal article" date="2016" name="Syst. Appl. Microbiol.">
        <title>Pararhizobium polonicum sp. nov. isolated from tumors on stone fruit rootstocks.</title>
        <authorList>
            <person name="Pulawska J."/>
            <person name="Kuzmanovic N."/>
            <person name="Willems A."/>
            <person name="Pothier J.F."/>
        </authorList>
    </citation>
    <scope>NUCLEOTIDE SEQUENCE [LARGE SCALE GENOMIC DNA]</scope>
    <source>
        <strain evidence="9 10">F5.1</strain>
    </source>
</reference>
<keyword evidence="2" id="KW-0808">Transferase</keyword>
<evidence type="ECO:0000256" key="3">
    <source>
        <dbReference type="ARBA" id="ARBA00022741"/>
    </source>
</evidence>
<dbReference type="InterPro" id="IPR010737">
    <property type="entry name" value="4-carb_acid_sugar_kinase_N"/>
</dbReference>
<gene>
    <name evidence="9" type="ORF">ADU59_02500</name>
</gene>
<keyword evidence="3" id="KW-0547">Nucleotide-binding</keyword>
<keyword evidence="10" id="KW-1185">Reference proteome</keyword>
<evidence type="ECO:0000256" key="6">
    <source>
        <dbReference type="ARBA" id="ARBA00023277"/>
    </source>
</evidence>
<dbReference type="InterPro" id="IPR037051">
    <property type="entry name" value="4-carb_acid_sugar_kinase_N_sf"/>
</dbReference>
<dbReference type="Gene3D" id="3.40.50.10840">
    <property type="entry name" value="Putative sugar-binding, N-terminal domain"/>
    <property type="match status" value="1"/>
</dbReference>
<evidence type="ECO:0000256" key="4">
    <source>
        <dbReference type="ARBA" id="ARBA00022777"/>
    </source>
</evidence>
<dbReference type="AlphaFoldDB" id="A0A1C7P611"/>
<evidence type="ECO:0000259" key="7">
    <source>
        <dbReference type="Pfam" id="PF07005"/>
    </source>
</evidence>
<keyword evidence="6" id="KW-0119">Carbohydrate metabolism</keyword>
<proteinExistence type="inferred from homology"/>
<name>A0A1C7P611_9HYPH</name>
<evidence type="ECO:0000256" key="5">
    <source>
        <dbReference type="ARBA" id="ARBA00022840"/>
    </source>
</evidence>
<keyword evidence="5" id="KW-0067">ATP-binding</keyword>
<dbReference type="OrthoDB" id="9778478at2"/>
<evidence type="ECO:0000259" key="8">
    <source>
        <dbReference type="Pfam" id="PF17042"/>
    </source>
</evidence>
<dbReference type="GO" id="GO:0005524">
    <property type="term" value="F:ATP binding"/>
    <property type="evidence" value="ECO:0007669"/>
    <property type="project" value="UniProtKB-KW"/>
</dbReference>
<dbReference type="EMBL" id="LGLV01000004">
    <property type="protein sequence ID" value="OBZ96641.1"/>
    <property type="molecule type" value="Genomic_DNA"/>
</dbReference>
<dbReference type="SUPFAM" id="SSF142764">
    <property type="entry name" value="YgbK-like"/>
    <property type="match status" value="1"/>
</dbReference>
<dbReference type="STRING" id="1612624.ADU59_02500"/>
<evidence type="ECO:0000256" key="2">
    <source>
        <dbReference type="ARBA" id="ARBA00022679"/>
    </source>
</evidence>
<sequence>MTLQAAIIADDLTGALDTGTPFVEAGLTVAVAIDVEALTEALARDPDVVVVNTASRALSADEAAERVEAALAILGPARPRILFKKIDSRLKGNIAAESMALAKAADRNRIIVAPAIPDQQRFTVNGAVTGRGVDIPLPIRALFPATAVPINVYDACTDAELDDLVRTTDWPEVIAVGARGLGSAFARSLARSVTARPAFSPSTETLLAFGSRDPITMAQIQHLRENRHIATLVDAAAGDLPAHSIAKLPAVARCTGEETARPERVAARFAEGIRQAVKQTRPDIVMMGGGDTALAILQQLGVNVLIPGGEIEAGIPWFEIEDADGRTFCCAVKSGGFGNVDSLLKLVPENLLSQTTSNRTRIEKQAW</sequence>
<dbReference type="Gene3D" id="3.40.980.20">
    <property type="entry name" value="Four-carbon acid sugar kinase, nucleotide binding domain"/>
    <property type="match status" value="1"/>
</dbReference>
<feature type="domain" description="Four-carbon acid sugar kinase nucleotide binding" evidence="8">
    <location>
        <begin position="258"/>
        <end position="343"/>
    </location>
</feature>
<accession>A0A1C7P611</accession>
<evidence type="ECO:0000313" key="10">
    <source>
        <dbReference type="Proteomes" id="UP000093111"/>
    </source>
</evidence>